<feature type="domain" description="Endonuclease/exonuclease/phosphatase" evidence="1">
    <location>
        <begin position="18"/>
        <end position="139"/>
    </location>
</feature>
<reference evidence="2" key="1">
    <citation type="submission" date="2020-09" db="EMBL/GenBank/DDBJ databases">
        <title>Genome-Enabled Discovery of Anthraquinone Biosynthesis in Senna tora.</title>
        <authorList>
            <person name="Kang S.-H."/>
            <person name="Pandey R.P."/>
            <person name="Lee C.-M."/>
            <person name="Sim J.-S."/>
            <person name="Jeong J.-T."/>
            <person name="Choi B.-S."/>
            <person name="Jung M."/>
            <person name="Ginzburg D."/>
            <person name="Zhao K."/>
            <person name="Won S.Y."/>
            <person name="Oh T.-J."/>
            <person name="Yu Y."/>
            <person name="Kim N.-H."/>
            <person name="Lee O.R."/>
            <person name="Lee T.-H."/>
            <person name="Bashyal P."/>
            <person name="Kim T.-S."/>
            <person name="Lee W.-H."/>
            <person name="Kawkins C."/>
            <person name="Kim C.-K."/>
            <person name="Kim J.S."/>
            <person name="Ahn B.O."/>
            <person name="Rhee S.Y."/>
            <person name="Sohng J.K."/>
        </authorList>
    </citation>
    <scope>NUCLEOTIDE SEQUENCE</scope>
    <source>
        <tissue evidence="2">Leaf</tissue>
    </source>
</reference>
<dbReference type="Pfam" id="PF03372">
    <property type="entry name" value="Exo_endo_phos"/>
    <property type="match status" value="1"/>
</dbReference>
<protein>
    <submittedName>
        <fullName evidence="2">Exo_endo_phos domain-containing protein</fullName>
    </submittedName>
</protein>
<keyword evidence="3" id="KW-1185">Reference proteome</keyword>
<dbReference type="Proteomes" id="UP000634136">
    <property type="component" value="Unassembled WGS sequence"/>
</dbReference>
<evidence type="ECO:0000259" key="1">
    <source>
        <dbReference type="Pfam" id="PF03372"/>
    </source>
</evidence>
<proteinExistence type="predicted"/>
<gene>
    <name evidence="2" type="ORF">G2W53_010066</name>
</gene>
<dbReference type="InterPro" id="IPR005135">
    <property type="entry name" value="Endo/exonuclease/phosphatase"/>
</dbReference>
<dbReference type="AlphaFoldDB" id="A0A834WYZ4"/>
<dbReference type="Gene3D" id="3.60.10.10">
    <property type="entry name" value="Endonuclease/exonuclease/phosphatase"/>
    <property type="match status" value="1"/>
</dbReference>
<dbReference type="PANTHER" id="PTHR33710:SF71">
    <property type="entry name" value="ENDONUCLEASE_EXONUCLEASE_PHOSPHATASE DOMAIN-CONTAINING PROTEIN"/>
    <property type="match status" value="1"/>
</dbReference>
<comment type="caution">
    <text evidence="2">The sequence shown here is derived from an EMBL/GenBank/DDBJ whole genome shotgun (WGS) entry which is preliminary data.</text>
</comment>
<dbReference type="OrthoDB" id="1001388at2759"/>
<name>A0A834WYZ4_9FABA</name>
<dbReference type="InterPro" id="IPR036691">
    <property type="entry name" value="Endo/exonu/phosph_ase_sf"/>
</dbReference>
<organism evidence="2 3">
    <name type="scientific">Senna tora</name>
    <dbReference type="NCBI Taxonomy" id="362788"/>
    <lineage>
        <taxon>Eukaryota</taxon>
        <taxon>Viridiplantae</taxon>
        <taxon>Streptophyta</taxon>
        <taxon>Embryophyta</taxon>
        <taxon>Tracheophyta</taxon>
        <taxon>Spermatophyta</taxon>
        <taxon>Magnoliopsida</taxon>
        <taxon>eudicotyledons</taxon>
        <taxon>Gunneridae</taxon>
        <taxon>Pentapetalae</taxon>
        <taxon>rosids</taxon>
        <taxon>fabids</taxon>
        <taxon>Fabales</taxon>
        <taxon>Fabaceae</taxon>
        <taxon>Caesalpinioideae</taxon>
        <taxon>Cassia clade</taxon>
        <taxon>Senna</taxon>
    </lineage>
</organism>
<evidence type="ECO:0000313" key="3">
    <source>
        <dbReference type="Proteomes" id="UP000634136"/>
    </source>
</evidence>
<dbReference type="SUPFAM" id="SSF56219">
    <property type="entry name" value="DNase I-like"/>
    <property type="match status" value="1"/>
</dbReference>
<dbReference type="GO" id="GO:0003824">
    <property type="term" value="F:catalytic activity"/>
    <property type="evidence" value="ECO:0007669"/>
    <property type="project" value="InterPro"/>
</dbReference>
<dbReference type="EMBL" id="JAAIUW010000004">
    <property type="protein sequence ID" value="KAF7835207.1"/>
    <property type="molecule type" value="Genomic_DNA"/>
</dbReference>
<accession>A0A834WYZ4</accession>
<dbReference type="PANTHER" id="PTHR33710">
    <property type="entry name" value="BNAC02G09200D PROTEIN"/>
    <property type="match status" value="1"/>
</dbReference>
<sequence>MEKVHLKLGFSSKFTVDCHGDGRRRSGGLCLLWRSSVDIRISSFSLNHIDAVISEGLPHRNWRLTGVYGYPNDSDKHKTWQRLTTLFHSCSLPWMCLGDFNEILYNTENKGYPFTWSNGRCEEDNVQERLDRVFAIESWLLLFPYVAVEHLQCYTSDHCAISIYFDDICFPKPRGRKKIF</sequence>
<evidence type="ECO:0000313" key="2">
    <source>
        <dbReference type="EMBL" id="KAF7835207.1"/>
    </source>
</evidence>